<evidence type="ECO:0000313" key="1">
    <source>
        <dbReference type="EMBL" id="OAD55282.1"/>
    </source>
</evidence>
<accession>A0A310SIR4</accession>
<sequence>MIEIDEKQRARGLVNMMNGVEHPNRAATFVELSKAYEAVMKHGALPIRYF</sequence>
<protein>
    <submittedName>
        <fullName evidence="1">Uncharacterized protein</fullName>
    </submittedName>
</protein>
<evidence type="ECO:0000313" key="2">
    <source>
        <dbReference type="Proteomes" id="UP000250275"/>
    </source>
</evidence>
<keyword evidence="2" id="KW-1185">Reference proteome</keyword>
<reference evidence="1 2" key="1">
    <citation type="submission" date="2015-07" db="EMBL/GenBank/DDBJ databases">
        <title>The genome of Eufriesea mexicana.</title>
        <authorList>
            <person name="Pan H."/>
            <person name="Kapheim K."/>
        </authorList>
    </citation>
    <scope>NUCLEOTIDE SEQUENCE [LARGE SCALE GENOMIC DNA]</scope>
    <source>
        <strain evidence="1">0111107269</strain>
        <tissue evidence="1">Whole body</tissue>
    </source>
</reference>
<gene>
    <name evidence="1" type="ORF">WN48_04924</name>
</gene>
<dbReference type="EMBL" id="KQ762903">
    <property type="protein sequence ID" value="OAD55282.1"/>
    <property type="molecule type" value="Genomic_DNA"/>
</dbReference>
<dbReference type="AlphaFoldDB" id="A0A310SIR4"/>
<name>A0A310SIR4_9HYME</name>
<dbReference type="Proteomes" id="UP000250275">
    <property type="component" value="Unassembled WGS sequence"/>
</dbReference>
<proteinExistence type="predicted"/>
<organism evidence="1 2">
    <name type="scientific">Eufriesea mexicana</name>
    <dbReference type="NCBI Taxonomy" id="516756"/>
    <lineage>
        <taxon>Eukaryota</taxon>
        <taxon>Metazoa</taxon>
        <taxon>Ecdysozoa</taxon>
        <taxon>Arthropoda</taxon>
        <taxon>Hexapoda</taxon>
        <taxon>Insecta</taxon>
        <taxon>Pterygota</taxon>
        <taxon>Neoptera</taxon>
        <taxon>Endopterygota</taxon>
        <taxon>Hymenoptera</taxon>
        <taxon>Apocrita</taxon>
        <taxon>Aculeata</taxon>
        <taxon>Apoidea</taxon>
        <taxon>Anthophila</taxon>
        <taxon>Apidae</taxon>
        <taxon>Eufriesea</taxon>
    </lineage>
</organism>